<keyword evidence="5 10" id="KW-0349">Heme</keyword>
<evidence type="ECO:0000259" key="16">
    <source>
        <dbReference type="SMART" id="SM01060"/>
    </source>
</evidence>
<dbReference type="SUPFAM" id="SSF52317">
    <property type="entry name" value="Class I glutamine amidotransferase-like"/>
    <property type="match status" value="1"/>
</dbReference>
<feature type="binding site" evidence="13">
    <location>
        <position position="73"/>
    </location>
    <ligand>
        <name>heme</name>
        <dbReference type="ChEBI" id="CHEBI:30413"/>
    </ligand>
</feature>
<comment type="similarity">
    <text evidence="2">Belongs to the catalase family. HPII subfamily.</text>
</comment>
<dbReference type="GO" id="GO:0046872">
    <property type="term" value="F:metal ion binding"/>
    <property type="evidence" value="ECO:0007669"/>
    <property type="project" value="UniProtKB-KW"/>
</dbReference>
<evidence type="ECO:0000256" key="12">
    <source>
        <dbReference type="PIRSR" id="PIRSR038927-2"/>
    </source>
</evidence>
<evidence type="ECO:0000256" key="5">
    <source>
        <dbReference type="ARBA" id="ARBA00022617"/>
    </source>
</evidence>
<keyword evidence="4 10" id="KW-0575">Peroxidase</keyword>
<dbReference type="InterPro" id="IPR011614">
    <property type="entry name" value="Catalase_core"/>
</dbReference>
<evidence type="ECO:0000256" key="11">
    <source>
        <dbReference type="PIRSR" id="PIRSR038927-1"/>
    </source>
</evidence>
<dbReference type="Pfam" id="PF00199">
    <property type="entry name" value="Catalase"/>
    <property type="match status" value="1"/>
</dbReference>
<feature type="active site" evidence="11">
    <location>
        <position position="150"/>
    </location>
</feature>
<dbReference type="RefSeq" id="WP_183600707.1">
    <property type="nucleotide sequence ID" value="NZ_JACHXK010000005.1"/>
</dbReference>
<name>A0A7W5AZ91_9BACL</name>
<dbReference type="InterPro" id="IPR029062">
    <property type="entry name" value="Class_I_gatase-like"/>
</dbReference>
<evidence type="ECO:0000256" key="3">
    <source>
        <dbReference type="ARBA" id="ARBA00012314"/>
    </source>
</evidence>
<dbReference type="EC" id="1.11.1.6" evidence="3 10"/>
<sequence length="684" mass="76390">MSGVPSDKRNVKDKQLDQFRVDDAGQTLTTNQGLKMAEDEFSLRVGERGPTLLEDFHFREKMTHFDHERIPERIVHARGFAAHGEFQVYDDSLKAYTKAKFLTDPSRVTPTFVRFSTVAGSRGSAETVRDARGFATKFYTEEGNYDLVGNNIPVFFIQDAIKFPDLVHALKPEPHNEMPQAASAHDTFWDFVANNQESAHMVMWAMSDRAIPRSFRMMEGFGVHTFRLVNEEGKATFVKFHWKPVLGTHGLVWDEAQKISGKDPDFHRRDLWESIETGNYPVYELGLQLLPEEDEFKFDFDILDPTKLWPEEDIPVKLVGRMVLNRNVDNVFAETEQVAFHPGHVVPGIDFSNDPLLQGRLFSYTDTQLIRLGGPNFHELPINRPVCPFFNNQRDGYGRHTINRGQVSYHKNSLAANTPAPASEAEGGYAHYQEKVEGHKVRKRSDSFKDFFSQATLFWNSMCPPEKQHLIDAFSFELGKVKNKSVQQQVVDMFANVSVELASAFAEAIGANLPPGSDGRVVKTSPALSMLNTVKSPATRKVGVIVGNGFDGAEVQAVLHELAAAGIQAEVISEKLGFVTGTNDTRLEVVHTFLTAHSVLFDALYAAGGTWTNPRSAKDTAEFLKEAFMHYKAIGASNDGVDWLQPAGIVSGVGIVVPSPHLTEFVPAFIEAVAAHRHWDRSLV</sequence>
<dbReference type="Gene3D" id="1.20.1370.20">
    <property type="match status" value="1"/>
</dbReference>
<evidence type="ECO:0000256" key="15">
    <source>
        <dbReference type="RuleBase" id="RU000498"/>
    </source>
</evidence>
<feature type="binding site" evidence="13">
    <location>
        <position position="114"/>
    </location>
    <ligand>
        <name>heme</name>
        <dbReference type="ChEBI" id="CHEBI:30413"/>
    </ligand>
</feature>
<evidence type="ECO:0000256" key="8">
    <source>
        <dbReference type="ARBA" id="ARBA00023004"/>
    </source>
</evidence>
<comment type="cofactor">
    <cofactor evidence="1 10 12">
        <name>heme</name>
        <dbReference type="ChEBI" id="CHEBI:30413"/>
    </cofactor>
</comment>
<evidence type="ECO:0000256" key="6">
    <source>
        <dbReference type="ARBA" id="ARBA00022723"/>
    </source>
</evidence>
<dbReference type="EMBL" id="JACHXK010000005">
    <property type="protein sequence ID" value="MBB3110826.1"/>
    <property type="molecule type" value="Genomic_DNA"/>
</dbReference>
<comment type="function">
    <text evidence="10">Decomposes hydrogen peroxide into water and oxygen; serves to protect cells from the toxic effects of hydrogen peroxide.</text>
</comment>
<evidence type="ECO:0000313" key="17">
    <source>
        <dbReference type="EMBL" id="MBB3110826.1"/>
    </source>
</evidence>
<dbReference type="InterPro" id="IPR041399">
    <property type="entry name" value="Catalase_large_C"/>
</dbReference>
<dbReference type="PRINTS" id="PR00067">
    <property type="entry name" value="CATALASE"/>
</dbReference>
<dbReference type="PANTHER" id="PTHR42821">
    <property type="entry name" value="CATALASE"/>
    <property type="match status" value="1"/>
</dbReference>
<dbReference type="Gene3D" id="2.40.180.10">
    <property type="entry name" value="Catalase core domain"/>
    <property type="match status" value="1"/>
</dbReference>
<keyword evidence="18" id="KW-1185">Reference proteome</keyword>
<dbReference type="PIRSF" id="PIRSF038927">
    <property type="entry name" value="Catalase_clade2"/>
    <property type="match status" value="1"/>
</dbReference>
<feature type="binding site" evidence="13">
    <location>
        <position position="360"/>
    </location>
    <ligand>
        <name>heme</name>
        <dbReference type="ChEBI" id="CHEBI:30413"/>
    </ligand>
</feature>
<evidence type="ECO:0000256" key="1">
    <source>
        <dbReference type="ARBA" id="ARBA00001971"/>
    </source>
</evidence>
<dbReference type="PROSITE" id="PS00438">
    <property type="entry name" value="CATALASE_2"/>
    <property type="match status" value="1"/>
</dbReference>
<dbReference type="InterPro" id="IPR020835">
    <property type="entry name" value="Catalase_sf"/>
</dbReference>
<dbReference type="InterPro" id="IPR024712">
    <property type="entry name" value="Catalase_clade2"/>
</dbReference>
<comment type="catalytic activity">
    <reaction evidence="10 15">
        <text>2 H2O2 = O2 + 2 H2O</text>
        <dbReference type="Rhea" id="RHEA:20309"/>
        <dbReference type="ChEBI" id="CHEBI:15377"/>
        <dbReference type="ChEBI" id="CHEBI:15379"/>
        <dbReference type="ChEBI" id="CHEBI:16240"/>
        <dbReference type="EC" id="1.11.1.6"/>
    </reaction>
</comment>
<dbReference type="Pfam" id="PF06628">
    <property type="entry name" value="Catalase-rel"/>
    <property type="match status" value="1"/>
</dbReference>
<dbReference type="GO" id="GO:0005829">
    <property type="term" value="C:cytosol"/>
    <property type="evidence" value="ECO:0007669"/>
    <property type="project" value="TreeGrafter"/>
</dbReference>
<comment type="caution">
    <text evidence="17">The sequence shown here is derived from an EMBL/GenBank/DDBJ whole genome shotgun (WGS) entry which is preliminary data.</text>
</comment>
<feature type="cross-link" description="3'-histidyl-3-tyrosine (His-Tyr)" evidence="14">
    <location>
        <begin position="341"/>
        <end position="364"/>
    </location>
</feature>
<accession>A0A7W5AZ91</accession>
<keyword evidence="6 10" id="KW-0479">Metal-binding</keyword>
<dbReference type="InterPro" id="IPR043156">
    <property type="entry name" value="Catalase_clade2_helical"/>
</dbReference>
<evidence type="ECO:0000313" key="18">
    <source>
        <dbReference type="Proteomes" id="UP000570361"/>
    </source>
</evidence>
<dbReference type="Pfam" id="PF18011">
    <property type="entry name" value="Catalase_C"/>
    <property type="match status" value="1"/>
</dbReference>
<dbReference type="GO" id="GO:0042744">
    <property type="term" value="P:hydrogen peroxide catabolic process"/>
    <property type="evidence" value="ECO:0007669"/>
    <property type="project" value="UniProtKB-UniRule"/>
</dbReference>
<dbReference type="GO" id="GO:0004096">
    <property type="term" value="F:catalase activity"/>
    <property type="evidence" value="ECO:0007669"/>
    <property type="project" value="UniProtKB-UniRule"/>
</dbReference>
<dbReference type="SMART" id="SM01060">
    <property type="entry name" value="Catalase"/>
    <property type="match status" value="1"/>
</dbReference>
<evidence type="ECO:0000256" key="2">
    <source>
        <dbReference type="ARBA" id="ARBA00010660"/>
    </source>
</evidence>
<reference evidence="17 18" key="1">
    <citation type="submission" date="2020-08" db="EMBL/GenBank/DDBJ databases">
        <title>Genomic Encyclopedia of Type Strains, Phase III (KMG-III): the genomes of soil and plant-associated and newly described type strains.</title>
        <authorList>
            <person name="Whitman W."/>
        </authorList>
    </citation>
    <scope>NUCLEOTIDE SEQUENCE [LARGE SCALE GENOMIC DNA]</scope>
    <source>
        <strain evidence="17 18">CECT 5862</strain>
    </source>
</reference>
<protein>
    <recommendedName>
        <fullName evidence="3 10">Catalase</fullName>
        <ecNumber evidence="3 10">1.11.1.6</ecNumber>
    </recommendedName>
</protein>
<dbReference type="PROSITE" id="PS51402">
    <property type="entry name" value="CATALASE_3"/>
    <property type="match status" value="1"/>
</dbReference>
<keyword evidence="9 10" id="KW-0376">Hydrogen peroxide</keyword>
<dbReference type="GO" id="GO:0020037">
    <property type="term" value="F:heme binding"/>
    <property type="evidence" value="ECO:0007669"/>
    <property type="project" value="UniProtKB-UniRule"/>
</dbReference>
<evidence type="ECO:0000256" key="9">
    <source>
        <dbReference type="ARBA" id="ARBA00023324"/>
    </source>
</evidence>
<gene>
    <name evidence="17" type="ORF">FHS18_002893</name>
</gene>
<dbReference type="Proteomes" id="UP000570361">
    <property type="component" value="Unassembled WGS sequence"/>
</dbReference>
<dbReference type="AlphaFoldDB" id="A0A7W5AZ91"/>
<dbReference type="GO" id="GO:0006979">
    <property type="term" value="P:response to oxidative stress"/>
    <property type="evidence" value="ECO:0007669"/>
    <property type="project" value="InterPro"/>
</dbReference>
<dbReference type="PANTHER" id="PTHR42821:SF1">
    <property type="entry name" value="CATALASE-B"/>
    <property type="match status" value="1"/>
</dbReference>
<dbReference type="InterPro" id="IPR010582">
    <property type="entry name" value="Catalase_immune_responsive"/>
</dbReference>
<evidence type="ECO:0000256" key="7">
    <source>
        <dbReference type="ARBA" id="ARBA00023002"/>
    </source>
</evidence>
<evidence type="ECO:0000256" key="14">
    <source>
        <dbReference type="PIRSR" id="PIRSR038927-4"/>
    </source>
</evidence>
<feature type="binding site" description="axial binding residue" evidence="12">
    <location>
        <position position="364"/>
    </location>
    <ligand>
        <name>heme</name>
        <dbReference type="ChEBI" id="CHEBI:30413"/>
    </ligand>
    <ligandPart>
        <name>Fe</name>
        <dbReference type="ChEBI" id="CHEBI:18248"/>
    </ligandPart>
</feature>
<keyword evidence="7 10" id="KW-0560">Oxidoreductase</keyword>
<proteinExistence type="inferred from homology"/>
<dbReference type="CDD" id="cd03132">
    <property type="entry name" value="GATase1_catalase"/>
    <property type="match status" value="1"/>
</dbReference>
<dbReference type="FunFam" id="2.40.180.10:FF:000003">
    <property type="entry name" value="Catalase"/>
    <property type="match status" value="1"/>
</dbReference>
<keyword evidence="8 10" id="KW-0408">Iron</keyword>
<dbReference type="PROSITE" id="PS00437">
    <property type="entry name" value="CATALASE_1"/>
    <property type="match status" value="1"/>
</dbReference>
<dbReference type="InterPro" id="IPR024708">
    <property type="entry name" value="Catalase_AS"/>
</dbReference>
<evidence type="ECO:0000256" key="4">
    <source>
        <dbReference type="ARBA" id="ARBA00022559"/>
    </source>
</evidence>
<dbReference type="CDD" id="cd08155">
    <property type="entry name" value="catalase_clade_2"/>
    <property type="match status" value="1"/>
</dbReference>
<evidence type="ECO:0000256" key="13">
    <source>
        <dbReference type="PIRSR" id="PIRSR038927-3"/>
    </source>
</evidence>
<organism evidence="17 18">
    <name type="scientific">Paenibacillus phyllosphaerae</name>
    <dbReference type="NCBI Taxonomy" id="274593"/>
    <lineage>
        <taxon>Bacteria</taxon>
        <taxon>Bacillati</taxon>
        <taxon>Bacillota</taxon>
        <taxon>Bacilli</taxon>
        <taxon>Bacillales</taxon>
        <taxon>Paenibacillaceae</taxon>
        <taxon>Paenibacillus</taxon>
    </lineage>
</organism>
<dbReference type="InterPro" id="IPR018028">
    <property type="entry name" value="Catalase"/>
</dbReference>
<feature type="binding site" evidence="13">
    <location>
        <position position="371"/>
    </location>
    <ligand>
        <name>heme</name>
        <dbReference type="ChEBI" id="CHEBI:30413"/>
    </ligand>
</feature>
<evidence type="ECO:0000256" key="10">
    <source>
        <dbReference type="PIRNR" id="PIRNR038927"/>
    </source>
</evidence>
<feature type="binding site" evidence="13">
    <location>
        <position position="163"/>
    </location>
    <ligand>
        <name>heme</name>
        <dbReference type="ChEBI" id="CHEBI:30413"/>
    </ligand>
</feature>
<feature type="active site" evidence="11">
    <location>
        <position position="76"/>
    </location>
</feature>
<feature type="domain" description="Catalase core" evidence="16">
    <location>
        <begin position="29"/>
        <end position="418"/>
    </location>
</feature>
<dbReference type="InterPro" id="IPR002226">
    <property type="entry name" value="Catalase_haem_BS"/>
</dbReference>
<dbReference type="SUPFAM" id="SSF56634">
    <property type="entry name" value="Heme-dependent catalase-like"/>
    <property type="match status" value="1"/>
</dbReference>
<dbReference type="Gene3D" id="3.40.50.880">
    <property type="match status" value="1"/>
</dbReference>